<dbReference type="SUPFAM" id="SSF109854">
    <property type="entry name" value="DinB/YfiT-like putative metalloenzymes"/>
    <property type="match status" value="1"/>
</dbReference>
<dbReference type="OrthoDB" id="4295522at2"/>
<dbReference type="InterPro" id="IPR024775">
    <property type="entry name" value="DinB-like"/>
</dbReference>
<reference evidence="2 3" key="1">
    <citation type="submission" date="2018-06" db="EMBL/GenBank/DDBJ databases">
        <title>Paenibacillus montanisoli sp. nov., isolated from mountain area soil.</title>
        <authorList>
            <person name="Wu M."/>
        </authorList>
    </citation>
    <scope>NUCLEOTIDE SEQUENCE [LARGE SCALE GENOMIC DNA]</scope>
    <source>
        <strain evidence="2 3">RA17</strain>
    </source>
</reference>
<dbReference type="EMBL" id="QLUW01000001">
    <property type="protein sequence ID" value="RAP78392.1"/>
    <property type="molecule type" value="Genomic_DNA"/>
</dbReference>
<protein>
    <recommendedName>
        <fullName evidence="1">DinB-like domain-containing protein</fullName>
    </recommendedName>
</protein>
<feature type="domain" description="DinB-like" evidence="1">
    <location>
        <begin position="50"/>
        <end position="180"/>
    </location>
</feature>
<comment type="caution">
    <text evidence="2">The sequence shown here is derived from an EMBL/GenBank/DDBJ whole genome shotgun (WGS) entry which is preliminary data.</text>
</comment>
<accession>A0A328U8J5</accession>
<name>A0A328U8J5_9BACL</name>
<evidence type="ECO:0000313" key="2">
    <source>
        <dbReference type="EMBL" id="RAP78392.1"/>
    </source>
</evidence>
<dbReference type="Proteomes" id="UP000249260">
    <property type="component" value="Unassembled WGS sequence"/>
</dbReference>
<keyword evidence="3" id="KW-1185">Reference proteome</keyword>
<organism evidence="2 3">
    <name type="scientific">Paenibacillus montanisoli</name>
    <dbReference type="NCBI Taxonomy" id="2081970"/>
    <lineage>
        <taxon>Bacteria</taxon>
        <taxon>Bacillati</taxon>
        <taxon>Bacillota</taxon>
        <taxon>Bacilli</taxon>
        <taxon>Bacillales</taxon>
        <taxon>Paenibacillaceae</taxon>
        <taxon>Paenibacillus</taxon>
    </lineage>
</organism>
<proteinExistence type="predicted"/>
<dbReference type="Pfam" id="PF12867">
    <property type="entry name" value="DinB_2"/>
    <property type="match status" value="1"/>
</dbReference>
<gene>
    <name evidence="2" type="ORF">DL346_08200</name>
</gene>
<evidence type="ECO:0000313" key="3">
    <source>
        <dbReference type="Proteomes" id="UP000249260"/>
    </source>
</evidence>
<sequence length="191" mass="22531">MCLFIRSVFTDITLKQPYNNHRYKRTNDKGDWAKMRKDFVFHLYNVEHDHFMNLMAKCPEGQRMAIPEGFNTSLYWHLGHVLLITEFHVFGLSQQTLTLPETYKDLFFYGTKATEWKNEQLAQLPAWDTMIAQLKEQREYIYNTLKDRLEEPVPENFKKAENYGELILTTAAHLSNHNGVVAAMLQVLQQK</sequence>
<dbReference type="InterPro" id="IPR034660">
    <property type="entry name" value="DinB/YfiT-like"/>
</dbReference>
<dbReference type="Gene3D" id="1.20.120.450">
    <property type="entry name" value="dinb family like domain"/>
    <property type="match status" value="1"/>
</dbReference>
<evidence type="ECO:0000259" key="1">
    <source>
        <dbReference type="Pfam" id="PF12867"/>
    </source>
</evidence>
<dbReference type="AlphaFoldDB" id="A0A328U8J5"/>